<feature type="binding site" evidence="9">
    <location>
        <begin position="181"/>
        <end position="188"/>
    </location>
    <ligand>
        <name>GTP</name>
        <dbReference type="ChEBI" id="CHEBI:37565"/>
        <label>2</label>
    </ligand>
</feature>
<dbReference type="FunFam" id="3.40.50.300:FF:000040">
    <property type="entry name" value="GTPase Der"/>
    <property type="match status" value="1"/>
</dbReference>
<dbReference type="Gene3D" id="3.30.300.20">
    <property type="match status" value="1"/>
</dbReference>
<evidence type="ECO:0000256" key="11">
    <source>
        <dbReference type="RuleBase" id="RU004481"/>
    </source>
</evidence>
<reference evidence="13 14" key="1">
    <citation type="journal article" date="2016" name="Int. J. Syst. Evol. Microbiol.">
        <title>Desulfotomaculum ferrireducens sp. nov., a moderately thermophilic sulfate-reducing and dissimilatory Fe(III)-reducing bacterium isolated from compost.</title>
        <authorList>
            <person name="Yang G."/>
            <person name="Guo J."/>
            <person name="Zhuang L."/>
            <person name="Yuan Y."/>
            <person name="Zhou S."/>
        </authorList>
    </citation>
    <scope>NUCLEOTIDE SEQUENCE [LARGE SCALE GENOMIC DNA]</scope>
    <source>
        <strain evidence="13 14">GSS09</strain>
    </source>
</reference>
<feature type="domain" description="EngA-type G" evidence="12">
    <location>
        <begin position="4"/>
        <end position="166"/>
    </location>
</feature>
<evidence type="ECO:0000256" key="3">
    <source>
        <dbReference type="ARBA" id="ARBA00022517"/>
    </source>
</evidence>
<dbReference type="CDD" id="cd01895">
    <property type="entry name" value="EngA2"/>
    <property type="match status" value="1"/>
</dbReference>
<accession>A0A1S6IV05</accession>
<evidence type="ECO:0000256" key="10">
    <source>
        <dbReference type="PROSITE-ProRule" id="PRU01049"/>
    </source>
</evidence>
<feature type="binding site" evidence="9">
    <location>
        <begin position="119"/>
        <end position="122"/>
    </location>
    <ligand>
        <name>GTP</name>
        <dbReference type="ChEBI" id="CHEBI:37565"/>
        <label>1</label>
    </ligand>
</feature>
<dbReference type="EMBL" id="CP019698">
    <property type="protein sequence ID" value="AQS58599.1"/>
    <property type="molecule type" value="Genomic_DNA"/>
</dbReference>
<evidence type="ECO:0000259" key="12">
    <source>
        <dbReference type="PROSITE" id="PS51712"/>
    </source>
</evidence>
<dbReference type="PROSITE" id="PS51712">
    <property type="entry name" value="G_ENGA"/>
    <property type="match status" value="2"/>
</dbReference>
<dbReference type="Pfam" id="PF14714">
    <property type="entry name" value="KH_dom-like"/>
    <property type="match status" value="1"/>
</dbReference>
<dbReference type="NCBIfam" id="TIGR03594">
    <property type="entry name" value="GTPase_EngA"/>
    <property type="match status" value="1"/>
</dbReference>
<keyword evidence="4 11" id="KW-0677">Repeat</keyword>
<dbReference type="Gene3D" id="3.40.50.300">
    <property type="entry name" value="P-loop containing nucleotide triphosphate hydrolases"/>
    <property type="match status" value="2"/>
</dbReference>
<dbReference type="PRINTS" id="PR00326">
    <property type="entry name" value="GTP1OBG"/>
</dbReference>
<organism evidence="13 14">
    <name type="scientific">Desulforamulus ferrireducens</name>
    <dbReference type="NCBI Taxonomy" id="1833852"/>
    <lineage>
        <taxon>Bacteria</taxon>
        <taxon>Bacillati</taxon>
        <taxon>Bacillota</taxon>
        <taxon>Clostridia</taxon>
        <taxon>Eubacteriales</taxon>
        <taxon>Peptococcaceae</taxon>
        <taxon>Desulforamulus</taxon>
    </lineage>
</organism>
<feature type="binding site" evidence="9">
    <location>
        <begin position="228"/>
        <end position="232"/>
    </location>
    <ligand>
        <name>GTP</name>
        <dbReference type="ChEBI" id="CHEBI:37565"/>
        <label>2</label>
    </ligand>
</feature>
<dbReference type="HAMAP" id="MF_00195">
    <property type="entry name" value="GTPase_Der"/>
    <property type="match status" value="1"/>
</dbReference>
<dbReference type="SUPFAM" id="SSF52540">
    <property type="entry name" value="P-loop containing nucleoside triphosphate hydrolases"/>
    <property type="match status" value="2"/>
</dbReference>
<evidence type="ECO:0000256" key="8">
    <source>
        <dbReference type="ARBA" id="ARBA00053470"/>
    </source>
</evidence>
<keyword evidence="3 9" id="KW-0690">Ribosome biogenesis</keyword>
<proteinExistence type="inferred from homology"/>
<dbReference type="RefSeq" id="WP_077713553.1">
    <property type="nucleotide sequence ID" value="NZ_CP019698.1"/>
</dbReference>
<dbReference type="InterPro" id="IPR016484">
    <property type="entry name" value="GTPase_Der"/>
</dbReference>
<dbReference type="PIRSF" id="PIRSF006485">
    <property type="entry name" value="GTP-binding_EngA"/>
    <property type="match status" value="1"/>
</dbReference>
<dbReference type="STRING" id="1833852.B0537_05550"/>
<comment type="similarity">
    <text evidence="1 9 10 11">Belongs to the TRAFAC class TrmE-Era-EngA-EngB-Septin-like GTPase superfamily. EngA (Der) GTPase family.</text>
</comment>
<feature type="domain" description="EngA-type G" evidence="12">
    <location>
        <begin position="175"/>
        <end position="350"/>
    </location>
</feature>
<evidence type="ECO:0000256" key="1">
    <source>
        <dbReference type="ARBA" id="ARBA00008279"/>
    </source>
</evidence>
<dbReference type="PANTHER" id="PTHR43834:SF6">
    <property type="entry name" value="GTPASE DER"/>
    <property type="match status" value="1"/>
</dbReference>
<evidence type="ECO:0000313" key="13">
    <source>
        <dbReference type="EMBL" id="AQS58599.1"/>
    </source>
</evidence>
<dbReference type="InterPro" id="IPR031166">
    <property type="entry name" value="G_ENGA"/>
</dbReference>
<dbReference type="InterPro" id="IPR032859">
    <property type="entry name" value="KH_dom-like"/>
</dbReference>
<dbReference type="CDD" id="cd01894">
    <property type="entry name" value="EngA1"/>
    <property type="match status" value="1"/>
</dbReference>
<dbReference type="OrthoDB" id="9805918at2"/>
<keyword evidence="6 9" id="KW-0342">GTP-binding</keyword>
<dbReference type="FunFam" id="3.30.300.20:FF:000004">
    <property type="entry name" value="GTPase Der"/>
    <property type="match status" value="1"/>
</dbReference>
<name>A0A1S6IV05_9FIRM</name>
<feature type="binding site" evidence="9">
    <location>
        <begin position="10"/>
        <end position="17"/>
    </location>
    <ligand>
        <name>GTP</name>
        <dbReference type="ChEBI" id="CHEBI:37565"/>
        <label>1</label>
    </ligand>
</feature>
<dbReference type="Pfam" id="PF01926">
    <property type="entry name" value="MMR_HSR1"/>
    <property type="match status" value="2"/>
</dbReference>
<dbReference type="InterPro" id="IPR015946">
    <property type="entry name" value="KH_dom-like_a/b"/>
</dbReference>
<dbReference type="KEGG" id="dfg:B0537_05550"/>
<dbReference type="InterPro" id="IPR005225">
    <property type="entry name" value="Small_GTP-bd"/>
</dbReference>
<comment type="subunit">
    <text evidence="9">Associates with the 50S ribosomal subunit.</text>
</comment>
<comment type="function">
    <text evidence="8 9 11">GTPase that plays an essential role in the late steps of ribosome biogenesis.</text>
</comment>
<dbReference type="AlphaFoldDB" id="A0A1S6IV05"/>
<dbReference type="GO" id="GO:0043022">
    <property type="term" value="F:ribosome binding"/>
    <property type="evidence" value="ECO:0007669"/>
    <property type="project" value="TreeGrafter"/>
</dbReference>
<evidence type="ECO:0000256" key="7">
    <source>
        <dbReference type="ARBA" id="ARBA00032345"/>
    </source>
</evidence>
<evidence type="ECO:0000256" key="5">
    <source>
        <dbReference type="ARBA" id="ARBA00022741"/>
    </source>
</evidence>
<evidence type="ECO:0000256" key="9">
    <source>
        <dbReference type="HAMAP-Rule" id="MF_00195"/>
    </source>
</evidence>
<evidence type="ECO:0000256" key="6">
    <source>
        <dbReference type="ARBA" id="ARBA00023134"/>
    </source>
</evidence>
<dbReference type="Proteomes" id="UP000189464">
    <property type="component" value="Chromosome"/>
</dbReference>
<feature type="binding site" evidence="9">
    <location>
        <begin position="57"/>
        <end position="61"/>
    </location>
    <ligand>
        <name>GTP</name>
        <dbReference type="ChEBI" id="CHEBI:37565"/>
        <label>1</label>
    </ligand>
</feature>
<sequence length="441" mass="49689">MPKPIVAIVGRPNVGKSSLFNRIVGERIAIVEDMPGVTRDRLYQDAEWQGREFTLVDTGGLDFAEDIITSQIRKQAEMAMEEADAILFVVDARQGITTIDEEVAKSLRKTDKPVLLVANKVEDFHKIPYYEFYALGLGEPIPVSAAEGLNTGDLLDSLVNVLPQPEEDPYSPDTIRIAVIGRPNVGKSSLVNAILGEERVIVSNIPGTTRDAIDSPFERNGNSYVIVDTAGMRRRNRIDLPAERYSVVRALRAVDRSDVVLMVFDATEGVAEQDKRIVGYAHDKGKAIILVVNKWDLIKKDDKTMHKFERKIREELAFLPYAPIIFVSALTKQRLPKILELVDFVADEASKRVATADLNNLIRDAVQATPPPADKHRRLKIFYATQGGVKPPTFILFVNDPELMHFSYERYLENKIRETYGFEGTPIRIYLRQREARDEKV</sequence>
<dbReference type="InterPro" id="IPR027417">
    <property type="entry name" value="P-loop_NTPase"/>
</dbReference>
<dbReference type="NCBIfam" id="TIGR00231">
    <property type="entry name" value="small_GTP"/>
    <property type="match status" value="2"/>
</dbReference>
<protein>
    <recommendedName>
        <fullName evidence="2 9">GTPase Der</fullName>
    </recommendedName>
    <alternativeName>
        <fullName evidence="7 9">GTP-binding protein EngA</fullName>
    </alternativeName>
</protein>
<dbReference type="InterPro" id="IPR006073">
    <property type="entry name" value="GTP-bd"/>
</dbReference>
<evidence type="ECO:0000313" key="14">
    <source>
        <dbReference type="Proteomes" id="UP000189464"/>
    </source>
</evidence>
<evidence type="ECO:0000256" key="4">
    <source>
        <dbReference type="ARBA" id="ARBA00022737"/>
    </source>
</evidence>
<evidence type="ECO:0000256" key="2">
    <source>
        <dbReference type="ARBA" id="ARBA00020953"/>
    </source>
</evidence>
<dbReference type="PANTHER" id="PTHR43834">
    <property type="entry name" value="GTPASE DER"/>
    <property type="match status" value="1"/>
</dbReference>
<dbReference type="GO" id="GO:0005525">
    <property type="term" value="F:GTP binding"/>
    <property type="evidence" value="ECO:0007669"/>
    <property type="project" value="UniProtKB-UniRule"/>
</dbReference>
<feature type="binding site" evidence="9">
    <location>
        <begin position="293"/>
        <end position="296"/>
    </location>
    <ligand>
        <name>GTP</name>
        <dbReference type="ChEBI" id="CHEBI:37565"/>
        <label>2</label>
    </ligand>
</feature>
<dbReference type="GO" id="GO:0042254">
    <property type="term" value="P:ribosome biogenesis"/>
    <property type="evidence" value="ECO:0007669"/>
    <property type="project" value="UniProtKB-KW"/>
</dbReference>
<keyword evidence="5 9" id="KW-0547">Nucleotide-binding</keyword>
<dbReference type="FunFam" id="3.40.50.300:FF:000057">
    <property type="entry name" value="GTPase Der"/>
    <property type="match status" value="1"/>
</dbReference>
<gene>
    <name evidence="9" type="primary">der</name>
    <name evidence="13" type="ORF">B0537_05550</name>
</gene>
<keyword evidence="14" id="KW-1185">Reference proteome</keyword>